<name>A0A550BTB2_9AGAR</name>
<dbReference type="AlphaFoldDB" id="A0A550BTB2"/>
<sequence length="138" mass="14737">MSSKTRFPDVVETIEKKMTKTASFRPALQQRPQRWPSAERTSAPAGSPVWTTAATTARSWTTLYHGGGIGSLSGGYTHVDPTQILSVGQDDFNDSGLQHARPSSYGWNASSNASPAVYSELCIDATTRKTGAAQVCAT</sequence>
<evidence type="ECO:0000313" key="3">
    <source>
        <dbReference type="Proteomes" id="UP000320762"/>
    </source>
</evidence>
<comment type="caution">
    <text evidence="2">The sequence shown here is derived from an EMBL/GenBank/DDBJ whole genome shotgun (WGS) entry which is preliminary data.</text>
</comment>
<keyword evidence="3" id="KW-1185">Reference proteome</keyword>
<dbReference type="EMBL" id="VDMD01000097">
    <property type="protein sequence ID" value="TRM55764.1"/>
    <property type="molecule type" value="Genomic_DNA"/>
</dbReference>
<protein>
    <submittedName>
        <fullName evidence="2">Uncharacterized protein</fullName>
    </submittedName>
</protein>
<dbReference type="Proteomes" id="UP000320762">
    <property type="component" value="Unassembled WGS sequence"/>
</dbReference>
<organism evidence="2 3">
    <name type="scientific">Schizophyllum amplum</name>
    <dbReference type="NCBI Taxonomy" id="97359"/>
    <lineage>
        <taxon>Eukaryota</taxon>
        <taxon>Fungi</taxon>
        <taxon>Dikarya</taxon>
        <taxon>Basidiomycota</taxon>
        <taxon>Agaricomycotina</taxon>
        <taxon>Agaricomycetes</taxon>
        <taxon>Agaricomycetidae</taxon>
        <taxon>Agaricales</taxon>
        <taxon>Schizophyllaceae</taxon>
        <taxon>Schizophyllum</taxon>
    </lineage>
</organism>
<feature type="region of interest" description="Disordered" evidence="1">
    <location>
        <begin position="25"/>
        <end position="49"/>
    </location>
</feature>
<reference evidence="2 3" key="1">
    <citation type="journal article" date="2019" name="New Phytol.">
        <title>Comparative genomics reveals unique wood-decay strategies and fruiting body development in the Schizophyllaceae.</title>
        <authorList>
            <person name="Almasi E."/>
            <person name="Sahu N."/>
            <person name="Krizsan K."/>
            <person name="Balint B."/>
            <person name="Kovacs G.M."/>
            <person name="Kiss B."/>
            <person name="Cseklye J."/>
            <person name="Drula E."/>
            <person name="Henrissat B."/>
            <person name="Nagy I."/>
            <person name="Chovatia M."/>
            <person name="Adam C."/>
            <person name="LaButti K."/>
            <person name="Lipzen A."/>
            <person name="Riley R."/>
            <person name="Grigoriev I.V."/>
            <person name="Nagy L.G."/>
        </authorList>
    </citation>
    <scope>NUCLEOTIDE SEQUENCE [LARGE SCALE GENOMIC DNA]</scope>
    <source>
        <strain evidence="2 3">NL-1724</strain>
    </source>
</reference>
<accession>A0A550BTB2</accession>
<gene>
    <name evidence="2" type="ORF">BD626DRAFT_279950</name>
</gene>
<evidence type="ECO:0000256" key="1">
    <source>
        <dbReference type="SAM" id="MobiDB-lite"/>
    </source>
</evidence>
<evidence type="ECO:0000313" key="2">
    <source>
        <dbReference type="EMBL" id="TRM55764.1"/>
    </source>
</evidence>
<proteinExistence type="predicted"/>